<dbReference type="Pfam" id="PF02826">
    <property type="entry name" value="2-Hacid_dh_C"/>
    <property type="match status" value="1"/>
</dbReference>
<dbReference type="Gene3D" id="3.40.50.720">
    <property type="entry name" value="NAD(P)-binding Rossmann-like Domain"/>
    <property type="match status" value="2"/>
</dbReference>
<evidence type="ECO:0000256" key="3">
    <source>
        <dbReference type="ARBA" id="ARBA00023027"/>
    </source>
</evidence>
<dbReference type="PANTHER" id="PTHR43761:SF1">
    <property type="entry name" value="D-ISOMER SPECIFIC 2-HYDROXYACID DEHYDROGENASE CATALYTIC DOMAIN-CONTAINING PROTEIN-RELATED"/>
    <property type="match status" value="1"/>
</dbReference>
<dbReference type="RefSeq" id="WP_175166198.1">
    <property type="nucleotide sequence ID" value="NZ_CADIKI010000036.1"/>
</dbReference>
<dbReference type="EC" id="1.-.-.-" evidence="5"/>
<evidence type="ECO:0000313" key="5">
    <source>
        <dbReference type="EMBL" id="CAB3810494.1"/>
    </source>
</evidence>
<dbReference type="InterPro" id="IPR029753">
    <property type="entry name" value="D-isomer_DH_CS"/>
</dbReference>
<dbReference type="GO" id="GO:0051287">
    <property type="term" value="F:NAD binding"/>
    <property type="evidence" value="ECO:0007669"/>
    <property type="project" value="InterPro"/>
</dbReference>
<dbReference type="PROSITE" id="PS00670">
    <property type="entry name" value="D_2_HYDROXYACID_DH_2"/>
    <property type="match status" value="1"/>
</dbReference>
<evidence type="ECO:0000259" key="4">
    <source>
        <dbReference type="Pfam" id="PF02826"/>
    </source>
</evidence>
<reference evidence="5 6" key="1">
    <citation type="submission" date="2020-04" db="EMBL/GenBank/DDBJ databases">
        <authorList>
            <person name="De Canck E."/>
        </authorList>
    </citation>
    <scope>NUCLEOTIDE SEQUENCE [LARGE SCALE GENOMIC DNA]</scope>
    <source>
        <strain evidence="5 6">LMG 27177</strain>
    </source>
</reference>
<keyword evidence="2 5" id="KW-0560">Oxidoreductase</keyword>
<dbReference type="InterPro" id="IPR006140">
    <property type="entry name" value="D-isomer_DH_NAD-bd"/>
</dbReference>
<evidence type="ECO:0000256" key="2">
    <source>
        <dbReference type="ARBA" id="ARBA00023002"/>
    </source>
</evidence>
<accession>A0A6J5H0S7</accession>
<dbReference type="SUPFAM" id="SSF51735">
    <property type="entry name" value="NAD(P)-binding Rossmann-fold domains"/>
    <property type="match status" value="1"/>
</dbReference>
<dbReference type="AlphaFoldDB" id="A0A6J5H0S7"/>
<dbReference type="EMBL" id="CADIKI010000036">
    <property type="protein sequence ID" value="CAB3810494.1"/>
    <property type="molecule type" value="Genomic_DNA"/>
</dbReference>
<evidence type="ECO:0000313" key="6">
    <source>
        <dbReference type="Proteomes" id="UP000494252"/>
    </source>
</evidence>
<protein>
    <submittedName>
        <fullName evidence="5">2-hydroxyacid dehydrogenase</fullName>
        <ecNumber evidence="5">1.-.-.-</ecNumber>
    </submittedName>
</protein>
<gene>
    <name evidence="5" type="ORF">LMG27177_07244</name>
</gene>
<dbReference type="InterPro" id="IPR050418">
    <property type="entry name" value="D-iso_2-hydroxyacid_DH_PdxB"/>
</dbReference>
<evidence type="ECO:0000256" key="1">
    <source>
        <dbReference type="ARBA" id="ARBA00005854"/>
    </source>
</evidence>
<dbReference type="PANTHER" id="PTHR43761">
    <property type="entry name" value="D-ISOMER SPECIFIC 2-HYDROXYACID DEHYDROGENASE FAMILY PROTEIN (AFU_ORTHOLOGUE AFUA_1G13630)"/>
    <property type="match status" value="1"/>
</dbReference>
<name>A0A6J5H0S7_9BURK</name>
<organism evidence="5 6">
    <name type="scientific">Paraburkholderia fynbosensis</name>
    <dbReference type="NCBI Taxonomy" id="1200993"/>
    <lineage>
        <taxon>Bacteria</taxon>
        <taxon>Pseudomonadati</taxon>
        <taxon>Pseudomonadota</taxon>
        <taxon>Betaproteobacteria</taxon>
        <taxon>Burkholderiales</taxon>
        <taxon>Burkholderiaceae</taxon>
        <taxon>Paraburkholderia</taxon>
    </lineage>
</organism>
<proteinExistence type="inferred from homology"/>
<dbReference type="GO" id="GO:0016616">
    <property type="term" value="F:oxidoreductase activity, acting on the CH-OH group of donors, NAD or NADP as acceptor"/>
    <property type="evidence" value="ECO:0007669"/>
    <property type="project" value="InterPro"/>
</dbReference>
<comment type="similarity">
    <text evidence="1">Belongs to the D-isomer specific 2-hydroxyacid dehydrogenase family.</text>
</comment>
<keyword evidence="3" id="KW-0520">NAD</keyword>
<dbReference type="InterPro" id="IPR036291">
    <property type="entry name" value="NAD(P)-bd_dom_sf"/>
</dbReference>
<feature type="domain" description="D-isomer specific 2-hydroxyacid dehydrogenase NAD-binding" evidence="4">
    <location>
        <begin position="78"/>
        <end position="236"/>
    </location>
</feature>
<dbReference type="PROSITE" id="PS00671">
    <property type="entry name" value="D_2_HYDROXYACID_DH_3"/>
    <property type="match status" value="1"/>
</dbReference>
<dbReference type="Proteomes" id="UP000494252">
    <property type="component" value="Unassembled WGS sequence"/>
</dbReference>
<sequence length="237" mass="25319">MNHTEPVEVLERISAADIVITNKVAIRSATLDACRNLKLIVVAATGTDNVDVQYARDSGVAVENAPDYGSVSVAEYVIAMLFALRRQIIEYSTASRDGRWSGSKRFCWMGPEIRDVSGSRFGIVGRGRIGDAVASMARGIGMDVVFAQTQGSFCRNYEVPLDELLAASDAISLHLPLTEETHHLIGARALGLMKPDAVLINTGRGALVDGATLVTSLRGRRIGGAALDVLDIEPPSP</sequence>
<dbReference type="SUPFAM" id="SSF52283">
    <property type="entry name" value="Formate/glycerate dehydrogenase catalytic domain-like"/>
    <property type="match status" value="1"/>
</dbReference>
<keyword evidence="6" id="KW-1185">Reference proteome</keyword>